<accession>A0A5C8CDL6</accession>
<gene>
    <name evidence="1" type="ORF">EPJ80_07435</name>
</gene>
<organism evidence="1 2">
    <name type="scientific">Brachyspira aalborgi</name>
    <dbReference type="NCBI Taxonomy" id="29522"/>
    <lineage>
        <taxon>Bacteria</taxon>
        <taxon>Pseudomonadati</taxon>
        <taxon>Spirochaetota</taxon>
        <taxon>Spirochaetia</taxon>
        <taxon>Brachyspirales</taxon>
        <taxon>Brachyspiraceae</taxon>
        <taxon>Brachyspira</taxon>
    </lineage>
</organism>
<dbReference type="EMBL" id="SAXT01000005">
    <property type="protein sequence ID" value="TXJ11549.1"/>
    <property type="molecule type" value="Genomic_DNA"/>
</dbReference>
<dbReference type="AlphaFoldDB" id="A0A5C8CDL6"/>
<reference evidence="1 2" key="1">
    <citation type="journal article" date="1992" name="Lakartidningen">
        <title>[Penicillin V and not amoxicillin is the first choice preparation in acute otitis].</title>
        <authorList>
            <person name="Kamme C."/>
            <person name="Lundgren K."/>
            <person name="Prellner K."/>
        </authorList>
    </citation>
    <scope>NUCLEOTIDE SEQUENCE [LARGE SCALE GENOMIC DNA]</scope>
    <source>
        <strain evidence="1 2">W1</strain>
    </source>
</reference>
<proteinExistence type="predicted"/>
<evidence type="ECO:0000313" key="2">
    <source>
        <dbReference type="Proteomes" id="UP000325116"/>
    </source>
</evidence>
<protein>
    <submittedName>
        <fullName evidence="1">Uncharacterized protein</fullName>
    </submittedName>
</protein>
<dbReference type="Proteomes" id="UP000325116">
    <property type="component" value="Unassembled WGS sequence"/>
</dbReference>
<comment type="caution">
    <text evidence="1">The sequence shown here is derived from an EMBL/GenBank/DDBJ whole genome shotgun (WGS) entry which is preliminary data.</text>
</comment>
<dbReference type="InterPro" id="IPR008838">
    <property type="entry name" value="Variable_surface_protein_TREHY"/>
</dbReference>
<sequence length="113" mass="12699">MCLFCFLNALDNALRIATPIQVLNLTDKIEGAKGSVMAVSLDAQFRYFTGLDFLPQIRLYIKYGNYGAQVSTGGQKEKLTFAESFGFDFRLYFGSMVEEVALQSLVRLAYNIM</sequence>
<name>A0A5C8CDL6_9SPIR</name>
<evidence type="ECO:0000313" key="1">
    <source>
        <dbReference type="EMBL" id="TXJ11549.1"/>
    </source>
</evidence>
<dbReference type="Pfam" id="PF05540">
    <property type="entry name" value="Serpulina_VSP"/>
    <property type="match status" value="1"/>
</dbReference>